<dbReference type="Gene3D" id="3.60.60.10">
    <property type="entry name" value="Penicillin V Acylase, Chain A"/>
    <property type="match status" value="1"/>
</dbReference>
<keyword evidence="1" id="KW-0732">Signal</keyword>
<keyword evidence="2" id="KW-1185">Reference proteome</keyword>
<dbReference type="PROSITE" id="PS51257">
    <property type="entry name" value="PROKAR_LIPOPROTEIN"/>
    <property type="match status" value="1"/>
</dbReference>
<evidence type="ECO:0000313" key="3">
    <source>
        <dbReference type="RefSeq" id="XP_006823778.1"/>
    </source>
</evidence>
<sequence length="313" mass="34706">MAGRVTFIATLVVVFVFSCHAKPDPHAKPNHNPIQTGPPVFVKQIKNAKLYTAGKGDDVIKVLHLWGTPYEMGYAHGTILKDEATDLLNEVWGYLEKQVTDAINGTLPGFFQEWFLKDVADLGLDIALDLERAATKPFTPDYFDEEMKGISDASGVDVKKIERIHMLGELTKGSCSMYGAWGKAVPMPGSVMQLRALDWASDGPFQNHPQITVYHIDETNSNNGHTFANVGWTGWIGSIQGMSSKQMAISEIGVSYPDDTFVKESRFGYPFTYILRDILQFDNTLDDSINRIANARRTCNLILGVGDAKEWIG</sequence>
<feature type="chain" id="PRO_5046254291" evidence="1">
    <location>
        <begin position="22"/>
        <end position="313"/>
    </location>
</feature>
<reference evidence="3" key="1">
    <citation type="submission" date="2025-08" db="UniProtKB">
        <authorList>
            <consortium name="RefSeq"/>
        </authorList>
    </citation>
    <scope>IDENTIFICATION</scope>
    <source>
        <tissue evidence="3">Testes</tissue>
    </source>
</reference>
<accession>A0ABM0MUT7</accession>
<protein>
    <submittedName>
        <fullName evidence="3">Protein dcd1B-like</fullName>
    </submittedName>
</protein>
<dbReference type="PANTHER" id="PTHR35190">
    <property type="entry name" value="PROTEIN DCD1B"/>
    <property type="match status" value="1"/>
</dbReference>
<dbReference type="RefSeq" id="XP_006823778.1">
    <property type="nucleotide sequence ID" value="XM_006823715.1"/>
</dbReference>
<evidence type="ECO:0000256" key="1">
    <source>
        <dbReference type="SAM" id="SignalP"/>
    </source>
</evidence>
<feature type="signal peptide" evidence="1">
    <location>
        <begin position="1"/>
        <end position="21"/>
    </location>
</feature>
<dbReference type="InterPro" id="IPR047803">
    <property type="entry name" value="DCD1A/B-like"/>
</dbReference>
<proteinExistence type="predicted"/>
<dbReference type="GeneID" id="100374247"/>
<evidence type="ECO:0000313" key="2">
    <source>
        <dbReference type="Proteomes" id="UP000694865"/>
    </source>
</evidence>
<name>A0ABM0MUT7_SACKO</name>
<gene>
    <name evidence="3" type="primary">LOC100374247</name>
</gene>
<dbReference type="PANTHER" id="PTHR35190:SF2">
    <property type="entry name" value="PROTEIN DCD1B"/>
    <property type="match status" value="1"/>
</dbReference>
<organism evidence="2 3">
    <name type="scientific">Saccoglossus kowalevskii</name>
    <name type="common">Acorn worm</name>
    <dbReference type="NCBI Taxonomy" id="10224"/>
    <lineage>
        <taxon>Eukaryota</taxon>
        <taxon>Metazoa</taxon>
        <taxon>Hemichordata</taxon>
        <taxon>Enteropneusta</taxon>
        <taxon>Harrimaniidae</taxon>
        <taxon>Saccoglossus</taxon>
    </lineage>
</organism>
<dbReference type="Proteomes" id="UP000694865">
    <property type="component" value="Unplaced"/>
</dbReference>